<comment type="caution">
    <text evidence="2">The sequence shown here is derived from an EMBL/GenBank/DDBJ whole genome shotgun (WGS) entry which is preliminary data.</text>
</comment>
<reference evidence="2" key="1">
    <citation type="submission" date="2020-10" db="EMBL/GenBank/DDBJ databases">
        <title>Unveiling of a novel bifunctional photoreceptor, Dualchrome1, isolated from a cosmopolitan green alga.</title>
        <authorList>
            <person name="Suzuki S."/>
            <person name="Kawachi M."/>
        </authorList>
    </citation>
    <scope>NUCLEOTIDE SEQUENCE</scope>
    <source>
        <strain evidence="2">NIES 2893</strain>
    </source>
</reference>
<dbReference type="Proteomes" id="UP000660262">
    <property type="component" value="Unassembled WGS sequence"/>
</dbReference>
<evidence type="ECO:0000256" key="1">
    <source>
        <dbReference type="SAM" id="Phobius"/>
    </source>
</evidence>
<keyword evidence="1" id="KW-0472">Membrane</keyword>
<keyword evidence="1" id="KW-0812">Transmembrane</keyword>
<evidence type="ECO:0000313" key="3">
    <source>
        <dbReference type="Proteomes" id="UP000660262"/>
    </source>
</evidence>
<sequence length="100" mass="11232">MFAENGAAGAGFGSYFSPFLGVVLSLRLVKGVERTRSGHAAFKTAFESWTYVPTPDEEQERKEKKVCPTHYYLQLDTCFIHNIQVMVDARPRDNARDTGT</sequence>
<protein>
    <submittedName>
        <fullName evidence="2">Uncharacterized protein</fullName>
    </submittedName>
</protein>
<accession>A0A830H6K2</accession>
<name>A0A830H6K2_9CHLO</name>
<feature type="transmembrane region" description="Helical" evidence="1">
    <location>
        <begin position="12"/>
        <end position="29"/>
    </location>
</feature>
<evidence type="ECO:0000313" key="2">
    <source>
        <dbReference type="EMBL" id="GHP01913.1"/>
    </source>
</evidence>
<dbReference type="EMBL" id="BNJQ01000002">
    <property type="protein sequence ID" value="GHP01913.1"/>
    <property type="molecule type" value="Genomic_DNA"/>
</dbReference>
<keyword evidence="3" id="KW-1185">Reference proteome</keyword>
<keyword evidence="1" id="KW-1133">Transmembrane helix</keyword>
<gene>
    <name evidence="2" type="ORF">PPROV_000067000</name>
</gene>
<proteinExistence type="predicted"/>
<dbReference type="AlphaFoldDB" id="A0A830H6K2"/>
<organism evidence="2 3">
    <name type="scientific">Pycnococcus provasolii</name>
    <dbReference type="NCBI Taxonomy" id="41880"/>
    <lineage>
        <taxon>Eukaryota</taxon>
        <taxon>Viridiplantae</taxon>
        <taxon>Chlorophyta</taxon>
        <taxon>Pseudoscourfieldiophyceae</taxon>
        <taxon>Pseudoscourfieldiales</taxon>
        <taxon>Pycnococcaceae</taxon>
        <taxon>Pycnococcus</taxon>
    </lineage>
</organism>